<dbReference type="NCBIfam" id="TIGR03067">
    <property type="entry name" value="Planc_TIGR03067"/>
    <property type="match status" value="1"/>
</dbReference>
<protein>
    <recommendedName>
        <fullName evidence="3">TIGR03067 domain-containing protein</fullName>
    </recommendedName>
</protein>
<dbReference type="KEGG" id="gms:SOIL9_39600"/>
<evidence type="ECO:0000313" key="2">
    <source>
        <dbReference type="Proteomes" id="UP000464178"/>
    </source>
</evidence>
<organism evidence="1 2">
    <name type="scientific">Gemmata massiliana</name>
    <dbReference type="NCBI Taxonomy" id="1210884"/>
    <lineage>
        <taxon>Bacteria</taxon>
        <taxon>Pseudomonadati</taxon>
        <taxon>Planctomycetota</taxon>
        <taxon>Planctomycetia</taxon>
        <taxon>Gemmatales</taxon>
        <taxon>Gemmataceae</taxon>
        <taxon>Gemmata</taxon>
    </lineage>
</organism>
<proteinExistence type="predicted"/>
<dbReference type="EMBL" id="LR593886">
    <property type="protein sequence ID" value="VTR93754.1"/>
    <property type="molecule type" value="Genomic_DNA"/>
</dbReference>
<dbReference type="Proteomes" id="UP000464178">
    <property type="component" value="Chromosome"/>
</dbReference>
<accession>A0A6P2D0Z4</accession>
<reference evidence="1 2" key="1">
    <citation type="submission" date="2019-05" db="EMBL/GenBank/DDBJ databases">
        <authorList>
            <consortium name="Science for Life Laboratories"/>
        </authorList>
    </citation>
    <scope>NUCLEOTIDE SEQUENCE [LARGE SCALE GENOMIC DNA]</scope>
    <source>
        <strain evidence="1">Soil9</strain>
    </source>
</reference>
<evidence type="ECO:0008006" key="3">
    <source>
        <dbReference type="Google" id="ProtNLM"/>
    </source>
</evidence>
<keyword evidence="2" id="KW-1185">Reference proteome</keyword>
<name>A0A6P2D0Z4_9BACT</name>
<dbReference type="InterPro" id="IPR017504">
    <property type="entry name" value="CHP03067_Planctomycetes"/>
</dbReference>
<evidence type="ECO:0000313" key="1">
    <source>
        <dbReference type="EMBL" id="VTR93754.1"/>
    </source>
</evidence>
<dbReference type="AlphaFoldDB" id="A0A6P2D0Z4"/>
<dbReference type="RefSeq" id="WP_162668430.1">
    <property type="nucleotide sequence ID" value="NZ_LR593886.1"/>
</dbReference>
<sequence length="144" mass="15593">MFSAVLVASLFAPAADLNEAARKELKALEGDWVLVSTAANGIERDLSEDERIAVTVTGTKFTFGKLGDGEITALDPSTSPKIVDFKMLRKPESGVTNEAIFKVEKDALTVVVYLGEGSRRPANFDAATEKESQTAKFVLKRVKK</sequence>
<gene>
    <name evidence="1" type="ORF">SOIL9_39600</name>
</gene>